<name>A0AAV5X1K8_9BILA</name>
<keyword evidence="3 6" id="KW-0812">Transmembrane</keyword>
<evidence type="ECO:0000313" key="8">
    <source>
        <dbReference type="Proteomes" id="UP001432322"/>
    </source>
</evidence>
<feature type="transmembrane region" description="Helical" evidence="6">
    <location>
        <begin position="61"/>
        <end position="80"/>
    </location>
</feature>
<evidence type="ECO:0000256" key="2">
    <source>
        <dbReference type="ARBA" id="ARBA00005692"/>
    </source>
</evidence>
<feature type="transmembrane region" description="Helical" evidence="6">
    <location>
        <begin position="407"/>
        <end position="428"/>
    </location>
</feature>
<dbReference type="PANTHER" id="PTHR31627">
    <property type="entry name" value="SERPENTINE RECEPTOR CLASS GAMMA-RELATED"/>
    <property type="match status" value="1"/>
</dbReference>
<accession>A0AAV5X1K8</accession>
<evidence type="ECO:0000256" key="1">
    <source>
        <dbReference type="ARBA" id="ARBA00004141"/>
    </source>
</evidence>
<feature type="transmembrane region" description="Helical" evidence="6">
    <location>
        <begin position="541"/>
        <end position="561"/>
    </location>
</feature>
<gene>
    <name evidence="7" type="ORF">PFISCL1PPCAC_28102</name>
</gene>
<evidence type="ECO:0000256" key="6">
    <source>
        <dbReference type="RuleBase" id="RU280813"/>
    </source>
</evidence>
<feature type="transmembrane region" description="Helical" evidence="6">
    <location>
        <begin position="156"/>
        <end position="178"/>
    </location>
</feature>
<dbReference type="AlphaFoldDB" id="A0AAV5X1K8"/>
<keyword evidence="5 6" id="KW-0472">Membrane</keyword>
<feature type="transmembrane region" description="Helical" evidence="6">
    <location>
        <begin position="464"/>
        <end position="486"/>
    </location>
</feature>
<sequence>NAIVHFKDFTSSYYFFFVLCGVISLINEFNINIGTRLPLCPDVNSFYGTVDWIKQGPFPSLLFAFGHFFGAVHEFINVFIAINRATSIIAPRSHEKIWKYGIPISCAILVILGVVGSWHLFDTPTKFIGIPHEGKVYFIMLPDSRKHPEISNSRNAAITSIVSPVISVSLYTISICFLRKKWKLKIVRTEFSLLLLGLTSMLLGLPLAFQQLYFFMNKAISDEEVMILFQMLPWLFDLRFFSPTLLVLATDSNMRDKFLGMFGGKTEVSILIPSNHTVTSLQMWSWLLILYTIYVPIFIALWIVEICLVIFHRKDFTSSYYFFFVLCGVISLINEFNINVGTRLPLCPEVNSVYGTVDWIQHGPFPSLLYAFGHFFGAVHVFINVFIAINRATAIIAPHSHEKIWRYGIPIACVLLVGLGVVGSWHLFDTPTKFIDIPHDGKVFFVMLPDSRKHPEITNSRNSAITSVVSPVISISLYTTSIYFLRRKWKLKILRTEFSLLLLGLSSMLLSLPLTFQQLYWFMNPDIGDEEVMRLFQMLPWLFDLRFFAPTLLVLATDSIMREKFLGMF</sequence>
<dbReference type="Gene3D" id="1.20.1070.10">
    <property type="entry name" value="Rhodopsin 7-helix transmembrane proteins"/>
    <property type="match status" value="2"/>
</dbReference>
<dbReference type="PANTHER" id="PTHR31627:SF42">
    <property type="entry name" value="G_PROTEIN_RECEP_F1_2 DOMAIN-CONTAINING PROTEIN-RELATED"/>
    <property type="match status" value="1"/>
</dbReference>
<feature type="transmembrane region" description="Helical" evidence="6">
    <location>
        <begin position="100"/>
        <end position="121"/>
    </location>
</feature>
<dbReference type="GO" id="GO:0016020">
    <property type="term" value="C:membrane"/>
    <property type="evidence" value="ECO:0007669"/>
    <property type="project" value="UniProtKB-SubCell"/>
</dbReference>
<dbReference type="GO" id="GO:0004888">
    <property type="term" value="F:transmembrane signaling receptor activity"/>
    <property type="evidence" value="ECO:0007669"/>
    <property type="project" value="InterPro"/>
</dbReference>
<evidence type="ECO:0000256" key="5">
    <source>
        <dbReference type="ARBA" id="ARBA00023136"/>
    </source>
</evidence>
<organism evidence="7 8">
    <name type="scientific">Pristionchus fissidentatus</name>
    <dbReference type="NCBI Taxonomy" id="1538716"/>
    <lineage>
        <taxon>Eukaryota</taxon>
        <taxon>Metazoa</taxon>
        <taxon>Ecdysozoa</taxon>
        <taxon>Nematoda</taxon>
        <taxon>Chromadorea</taxon>
        <taxon>Rhabditida</taxon>
        <taxon>Rhabditina</taxon>
        <taxon>Diplogasteromorpha</taxon>
        <taxon>Diplogasteroidea</taxon>
        <taxon>Neodiplogasteridae</taxon>
        <taxon>Pristionchus</taxon>
    </lineage>
</organism>
<evidence type="ECO:0000256" key="3">
    <source>
        <dbReference type="ARBA" id="ARBA00022692"/>
    </source>
</evidence>
<keyword evidence="4 6" id="KW-1133">Transmembrane helix</keyword>
<feature type="transmembrane region" description="Helical" evidence="6">
    <location>
        <begin position="498"/>
        <end position="521"/>
    </location>
</feature>
<comment type="similarity">
    <text evidence="2 6">Belongs to the nematode receptor-like protein srg family.</text>
</comment>
<dbReference type="EMBL" id="BTSY01000007">
    <property type="protein sequence ID" value="GMT36805.1"/>
    <property type="molecule type" value="Genomic_DNA"/>
</dbReference>
<reference evidence="7" key="1">
    <citation type="submission" date="2023-10" db="EMBL/GenBank/DDBJ databases">
        <title>Genome assembly of Pristionchus species.</title>
        <authorList>
            <person name="Yoshida K."/>
            <person name="Sommer R.J."/>
        </authorList>
    </citation>
    <scope>NUCLEOTIDE SEQUENCE</scope>
    <source>
        <strain evidence="7">RS5133</strain>
    </source>
</reference>
<dbReference type="Pfam" id="PF02118">
    <property type="entry name" value="Srg"/>
    <property type="match status" value="2"/>
</dbReference>
<evidence type="ECO:0000256" key="4">
    <source>
        <dbReference type="ARBA" id="ARBA00022989"/>
    </source>
</evidence>
<proteinExistence type="inferred from homology"/>
<feature type="transmembrane region" description="Helical" evidence="6">
    <location>
        <begin position="190"/>
        <end position="209"/>
    </location>
</feature>
<keyword evidence="8" id="KW-1185">Reference proteome</keyword>
<feature type="transmembrane region" description="Helical" evidence="6">
    <location>
        <begin position="283"/>
        <end position="311"/>
    </location>
</feature>
<dbReference type="GO" id="GO:0007606">
    <property type="term" value="P:sensory perception of chemical stimulus"/>
    <property type="evidence" value="ECO:0007669"/>
    <property type="project" value="UniProtKB-UniRule"/>
</dbReference>
<comment type="caution">
    <text evidence="7">The sequence shown here is derived from an EMBL/GenBank/DDBJ whole genome shotgun (WGS) entry which is preliminary data.</text>
</comment>
<feature type="transmembrane region" description="Helical" evidence="6">
    <location>
        <begin position="12"/>
        <end position="29"/>
    </location>
</feature>
<comment type="caution">
    <text evidence="6">Lacks conserved residue(s) required for the propagation of feature annotation.</text>
</comment>
<feature type="transmembrane region" description="Helical" evidence="6">
    <location>
        <begin position="368"/>
        <end position="387"/>
    </location>
</feature>
<dbReference type="Proteomes" id="UP001432322">
    <property type="component" value="Unassembled WGS sequence"/>
</dbReference>
<comment type="subcellular location">
    <subcellularLocation>
        <location evidence="1">Membrane</location>
        <topology evidence="1">Multi-pass membrane protein</topology>
    </subcellularLocation>
</comment>
<evidence type="ECO:0000313" key="7">
    <source>
        <dbReference type="EMBL" id="GMT36805.1"/>
    </source>
</evidence>
<feature type="non-terminal residue" evidence="7">
    <location>
        <position position="569"/>
    </location>
</feature>
<feature type="non-terminal residue" evidence="7">
    <location>
        <position position="1"/>
    </location>
</feature>
<feature type="transmembrane region" description="Helical" evidence="6">
    <location>
        <begin position="318"/>
        <end position="336"/>
    </location>
</feature>
<protein>
    <recommendedName>
        <fullName evidence="6">Serpentine receptor class gamma</fullName>
    </recommendedName>
</protein>
<dbReference type="InterPro" id="IPR051119">
    <property type="entry name" value="Nematode_SR-like"/>
</dbReference>
<dbReference type="InterPro" id="IPR000609">
    <property type="entry name" value="7TM_GPCR_serpentine_rcpt_Srg"/>
</dbReference>